<gene>
    <name evidence="1" type="ORF">GCM10023322_29770</name>
</gene>
<evidence type="ECO:0000313" key="1">
    <source>
        <dbReference type="EMBL" id="GAA5185528.1"/>
    </source>
</evidence>
<proteinExistence type="predicted"/>
<name>A0ABP9RSJ7_9ACTN</name>
<comment type="caution">
    <text evidence="1">The sequence shown here is derived from an EMBL/GenBank/DDBJ whole genome shotgun (WGS) entry which is preliminary data.</text>
</comment>
<dbReference type="Proteomes" id="UP001501570">
    <property type="component" value="Unassembled WGS sequence"/>
</dbReference>
<evidence type="ECO:0000313" key="2">
    <source>
        <dbReference type="Proteomes" id="UP001501570"/>
    </source>
</evidence>
<organism evidence="1 2">
    <name type="scientific">Rugosimonospora acidiphila</name>
    <dbReference type="NCBI Taxonomy" id="556531"/>
    <lineage>
        <taxon>Bacteria</taxon>
        <taxon>Bacillati</taxon>
        <taxon>Actinomycetota</taxon>
        <taxon>Actinomycetes</taxon>
        <taxon>Micromonosporales</taxon>
        <taxon>Micromonosporaceae</taxon>
        <taxon>Rugosimonospora</taxon>
    </lineage>
</organism>
<dbReference type="EMBL" id="BAABJQ010000007">
    <property type="protein sequence ID" value="GAA5185528.1"/>
    <property type="molecule type" value="Genomic_DNA"/>
</dbReference>
<protein>
    <submittedName>
        <fullName evidence="1">Uncharacterized protein</fullName>
    </submittedName>
</protein>
<sequence>MRAADAVDTVEEKERYRRDTERLGVPGVGLYRVNVFAGGQDPGGAGPVDADLGGQPQQGIVLEHGAPLGEVRPEEPLQQRPLQIVGGGQVQQLVRGQGVTDPRLE</sequence>
<keyword evidence="2" id="KW-1185">Reference proteome</keyword>
<accession>A0ABP9RSJ7</accession>
<reference evidence="2" key="1">
    <citation type="journal article" date="2019" name="Int. J. Syst. Evol. Microbiol.">
        <title>The Global Catalogue of Microorganisms (GCM) 10K type strain sequencing project: providing services to taxonomists for standard genome sequencing and annotation.</title>
        <authorList>
            <consortium name="The Broad Institute Genomics Platform"/>
            <consortium name="The Broad Institute Genome Sequencing Center for Infectious Disease"/>
            <person name="Wu L."/>
            <person name="Ma J."/>
        </authorList>
    </citation>
    <scope>NUCLEOTIDE SEQUENCE [LARGE SCALE GENOMIC DNA]</scope>
    <source>
        <strain evidence="2">JCM 18304</strain>
    </source>
</reference>